<accession>A0A1F2P9L9</accession>
<dbReference type="STRING" id="1838285.SCAL_000657"/>
<dbReference type="AlphaFoldDB" id="A0A1F2P9L9"/>
<gene>
    <name evidence="1" type="ORF">SCAL_000657</name>
</gene>
<reference evidence="1" key="1">
    <citation type="submission" date="2016-05" db="EMBL/GenBank/DDBJ databases">
        <title>Microbial consortia oxidize butane by reversing methanogenesis.</title>
        <authorList>
            <person name="Laso-Perez R."/>
            <person name="Richter M."/>
            <person name="Wegener G."/>
            <person name="Musat F."/>
        </authorList>
    </citation>
    <scope>NUCLEOTIDE SEQUENCE [LARGE SCALE GENOMIC DNA]</scope>
    <source>
        <strain evidence="1">BOX2</strain>
    </source>
</reference>
<evidence type="ECO:0000313" key="1">
    <source>
        <dbReference type="EMBL" id="OFV68017.1"/>
    </source>
</evidence>
<sequence>MDDLDELMSYFDDFEIDLDLVERYTDFNSIPKVEHQYFFETDGDELPRIIGENPDSFFVAIPYCAKPENCPEERDSDRCTPDCEVDCQLKEIHILTKKLGSDFFIIRSDDEYIQYMIHKKEKIKEGTLYQLTWGCPMTIKAFLPVVAGIGTRGIGMELTGPVCDKSSDYTHSIKNIKRKRTFLGGIDTAKLYLKKAIEIKEQRHIELDILVDTEISSTAKV</sequence>
<protein>
    <submittedName>
        <fullName evidence="1">Protein containing DUF116</fullName>
    </submittedName>
</protein>
<comment type="caution">
    <text evidence="1">The sequence shown here is derived from an EMBL/GenBank/DDBJ whole genome shotgun (WGS) entry which is preliminary data.</text>
</comment>
<name>A0A1F2P9L9_9EURY</name>
<keyword evidence="2" id="KW-1185">Reference proteome</keyword>
<evidence type="ECO:0000313" key="2">
    <source>
        <dbReference type="Proteomes" id="UP000186940"/>
    </source>
</evidence>
<dbReference type="EMBL" id="LYOS01000002">
    <property type="protein sequence ID" value="OFV68017.1"/>
    <property type="molecule type" value="Genomic_DNA"/>
</dbReference>
<organism evidence="1 2">
    <name type="scientific">Candidatus Syntropharchaeum caldarium</name>
    <dbReference type="NCBI Taxonomy" id="1838285"/>
    <lineage>
        <taxon>Archaea</taxon>
        <taxon>Methanobacteriati</taxon>
        <taxon>Methanobacteriota</taxon>
        <taxon>Stenosarchaea group</taxon>
        <taxon>Methanomicrobia</taxon>
        <taxon>Methanosarcinales</taxon>
        <taxon>ANME-2 cluster</taxon>
        <taxon>Candidatus Syntropharchaeum</taxon>
    </lineage>
</organism>
<proteinExistence type="predicted"/>
<dbReference type="Proteomes" id="UP000186940">
    <property type="component" value="Unassembled WGS sequence"/>
</dbReference>